<dbReference type="AlphaFoldDB" id="A0A1I0BVV7"/>
<proteinExistence type="predicted"/>
<accession>A0A1I0BVV7</accession>
<name>A0A1I0BVV7_9PROT</name>
<evidence type="ECO:0000313" key="1">
    <source>
        <dbReference type="EMBL" id="SET10783.1"/>
    </source>
</evidence>
<organism evidence="1 2">
    <name type="scientific">Nitrosospira multiformis</name>
    <dbReference type="NCBI Taxonomy" id="1231"/>
    <lineage>
        <taxon>Bacteria</taxon>
        <taxon>Pseudomonadati</taxon>
        <taxon>Pseudomonadota</taxon>
        <taxon>Betaproteobacteria</taxon>
        <taxon>Nitrosomonadales</taxon>
        <taxon>Nitrosomonadaceae</taxon>
        <taxon>Nitrosospira</taxon>
    </lineage>
</organism>
<dbReference type="Proteomes" id="UP000183339">
    <property type="component" value="Unassembled WGS sequence"/>
</dbReference>
<dbReference type="EMBL" id="FOHI01000003">
    <property type="protein sequence ID" value="SET10783.1"/>
    <property type="molecule type" value="Genomic_DNA"/>
</dbReference>
<protein>
    <submittedName>
        <fullName evidence="1">Uncharacterized protein</fullName>
    </submittedName>
</protein>
<gene>
    <name evidence="1" type="ORF">SAMN05216412_103151</name>
</gene>
<reference evidence="1 2" key="1">
    <citation type="submission" date="2016-10" db="EMBL/GenBank/DDBJ databases">
        <authorList>
            <person name="de Groot N.N."/>
        </authorList>
    </citation>
    <scope>NUCLEOTIDE SEQUENCE [LARGE SCALE GENOMIC DNA]</scope>
    <source>
        <strain evidence="1 2">Nl7</strain>
    </source>
</reference>
<sequence length="70" mass="8232">MKKIGLEQYKLHQNRFQGNNQRYEDLVPEQIPVIKISIIDSMIFQSTNHAIFSIRATYKPNRDSRDNPNA</sequence>
<evidence type="ECO:0000313" key="2">
    <source>
        <dbReference type="Proteomes" id="UP000183339"/>
    </source>
</evidence>